<dbReference type="InterPro" id="IPR000644">
    <property type="entry name" value="CBS_dom"/>
</dbReference>
<accession>A0A8J6QNC8</accession>
<keyword evidence="1 2" id="KW-0129">CBS domain</keyword>
<proteinExistence type="predicted"/>
<evidence type="ECO:0000313" key="5">
    <source>
        <dbReference type="Proteomes" id="UP000632828"/>
    </source>
</evidence>
<dbReference type="EMBL" id="JACWUN010000008">
    <property type="protein sequence ID" value="MBD1400747.1"/>
    <property type="molecule type" value="Genomic_DNA"/>
</dbReference>
<dbReference type="Pfam" id="PF00571">
    <property type="entry name" value="CBS"/>
    <property type="match status" value="2"/>
</dbReference>
<dbReference type="CDD" id="cd04623">
    <property type="entry name" value="CBS_pair_bac_euk"/>
    <property type="match status" value="1"/>
</dbReference>
<feature type="domain" description="CBS" evidence="3">
    <location>
        <begin position="77"/>
        <end position="132"/>
    </location>
</feature>
<dbReference type="Gene3D" id="3.10.580.10">
    <property type="entry name" value="CBS-domain"/>
    <property type="match status" value="1"/>
</dbReference>
<dbReference type="RefSeq" id="WP_191155603.1">
    <property type="nucleotide sequence ID" value="NZ_JACWUN010000008.1"/>
</dbReference>
<dbReference type="AlphaFoldDB" id="A0A8J6QNC8"/>
<comment type="caution">
    <text evidence="4">The sequence shown here is derived from an EMBL/GenBank/DDBJ whole genome shotgun (WGS) entry which is preliminary data.</text>
</comment>
<dbReference type="InterPro" id="IPR046342">
    <property type="entry name" value="CBS_dom_sf"/>
</dbReference>
<evidence type="ECO:0000313" key="4">
    <source>
        <dbReference type="EMBL" id="MBD1400747.1"/>
    </source>
</evidence>
<evidence type="ECO:0000256" key="1">
    <source>
        <dbReference type="ARBA" id="ARBA00023122"/>
    </source>
</evidence>
<feature type="domain" description="CBS" evidence="3">
    <location>
        <begin position="9"/>
        <end position="67"/>
    </location>
</feature>
<name>A0A8J6QNC8_9BACT</name>
<reference evidence="4" key="1">
    <citation type="submission" date="2020-09" db="EMBL/GenBank/DDBJ databases">
        <title>Pelobacter alkaliphilus sp. nov., a novel anaerobic arsenate-reducing bacterium from terrestrial mud volcano.</title>
        <authorList>
            <person name="Khomyakova M.A."/>
            <person name="Merkel A.Y."/>
            <person name="Slobodkin A.I."/>
        </authorList>
    </citation>
    <scope>NUCLEOTIDE SEQUENCE</scope>
    <source>
        <strain evidence="4">M08fum</strain>
    </source>
</reference>
<gene>
    <name evidence="4" type="ORF">ICT70_08705</name>
</gene>
<dbReference type="PROSITE" id="PS51371">
    <property type="entry name" value="CBS"/>
    <property type="match status" value="2"/>
</dbReference>
<dbReference type="Proteomes" id="UP000632828">
    <property type="component" value="Unassembled WGS sequence"/>
</dbReference>
<sequence>MKTVKDILAEKGKRVITIHQDKTVLEALVCLVDAGIGAVVVVDETDQLAGIFSERDLIRIVAEKQASVLPLLVKEVMTSKVTCVVPEQTVDECMALMTEKRFRHLPVVVDGSLQGLVSIGDLVKVAIADKEFLIQQLTHYIKSGE</sequence>
<evidence type="ECO:0000259" key="3">
    <source>
        <dbReference type="PROSITE" id="PS51371"/>
    </source>
</evidence>
<evidence type="ECO:0000256" key="2">
    <source>
        <dbReference type="PROSITE-ProRule" id="PRU00703"/>
    </source>
</evidence>
<keyword evidence="5" id="KW-1185">Reference proteome</keyword>
<dbReference type="InterPro" id="IPR051257">
    <property type="entry name" value="Diverse_CBS-Domain"/>
</dbReference>
<organism evidence="4 5">
    <name type="scientific">Pelovirga terrestris</name>
    <dbReference type="NCBI Taxonomy" id="2771352"/>
    <lineage>
        <taxon>Bacteria</taxon>
        <taxon>Pseudomonadati</taxon>
        <taxon>Thermodesulfobacteriota</taxon>
        <taxon>Desulfuromonadia</taxon>
        <taxon>Geobacterales</taxon>
        <taxon>Geobacteraceae</taxon>
        <taxon>Pelovirga</taxon>
    </lineage>
</organism>
<dbReference type="SUPFAM" id="SSF54631">
    <property type="entry name" value="CBS-domain pair"/>
    <property type="match status" value="1"/>
</dbReference>
<dbReference type="InterPro" id="IPR044725">
    <property type="entry name" value="CBSX3_CBS_dom"/>
</dbReference>
<dbReference type="SMART" id="SM00116">
    <property type="entry name" value="CBS"/>
    <property type="match status" value="2"/>
</dbReference>
<dbReference type="PANTHER" id="PTHR43080">
    <property type="entry name" value="CBS DOMAIN-CONTAINING PROTEIN CBSX3, MITOCHONDRIAL"/>
    <property type="match status" value="1"/>
</dbReference>
<protein>
    <submittedName>
        <fullName evidence="4">CBS domain-containing protein</fullName>
    </submittedName>
</protein>
<dbReference type="PANTHER" id="PTHR43080:SF2">
    <property type="entry name" value="CBS DOMAIN-CONTAINING PROTEIN"/>
    <property type="match status" value="1"/>
</dbReference>